<comment type="similarity">
    <text evidence="1">Belongs to the PIGL family.</text>
</comment>
<dbReference type="AlphaFoldDB" id="A0A0K3CJH4"/>
<dbReference type="EMBL" id="CWKI01000011">
    <property type="protein sequence ID" value="CTR09819.1"/>
    <property type="molecule type" value="Genomic_DNA"/>
</dbReference>
<name>A0A0K3CJH4_RHOTO</name>
<dbReference type="OrthoDB" id="440160at2759"/>
<dbReference type="EMBL" id="LCTV02000011">
    <property type="protein sequence ID" value="PRQ71772.1"/>
    <property type="molecule type" value="Genomic_DNA"/>
</dbReference>
<gene>
    <name evidence="4" type="primary">FGENESH: predicted gene_11.176</name>
    <name evidence="5" type="ORF">AAT19DRAFT_9887</name>
    <name evidence="4" type="ORF">BN2166_0056800</name>
</gene>
<dbReference type="Pfam" id="PF02585">
    <property type="entry name" value="PIG-L"/>
    <property type="match status" value="1"/>
</dbReference>
<evidence type="ECO:0000256" key="1">
    <source>
        <dbReference type="ARBA" id="ARBA00006066"/>
    </source>
</evidence>
<dbReference type="Proteomes" id="UP000199069">
    <property type="component" value="Unassembled WGS sequence"/>
</dbReference>
<dbReference type="GO" id="GO:0000225">
    <property type="term" value="F:N-acetylglucosaminylphosphatidylinositol deacetylase activity"/>
    <property type="evidence" value="ECO:0007669"/>
    <property type="project" value="UniProtKB-EC"/>
</dbReference>
<keyword evidence="3" id="KW-0732">Signal</keyword>
<evidence type="ECO:0000313" key="7">
    <source>
        <dbReference type="Proteomes" id="UP000239560"/>
    </source>
</evidence>
<reference evidence="5 7" key="2">
    <citation type="journal article" date="2018" name="Elife">
        <title>Functional genomics of lipid metabolism in the oleaginous yeast Rhodosporidium toruloides.</title>
        <authorList>
            <person name="Coradetti S.T."/>
            <person name="Pinel D."/>
            <person name="Geiselman G."/>
            <person name="Ito M."/>
            <person name="Mondo S."/>
            <person name="Reilly M.C."/>
            <person name="Cheng Y.F."/>
            <person name="Bauer S."/>
            <person name="Grigoriev I."/>
            <person name="Gladden J.M."/>
            <person name="Simmons B.A."/>
            <person name="Brem R."/>
            <person name="Arkin A.P."/>
            <person name="Skerker J.M."/>
        </authorList>
    </citation>
    <scope>NUCLEOTIDE SEQUENCE [LARGE SCALE GENOMIC DNA]</scope>
    <source>
        <strain evidence="5 7">NBRC 0880</strain>
    </source>
</reference>
<dbReference type="InterPro" id="IPR024078">
    <property type="entry name" value="LmbE-like_dom_sf"/>
</dbReference>
<proteinExistence type="inferred from homology"/>
<dbReference type="GO" id="GO:0016020">
    <property type="term" value="C:membrane"/>
    <property type="evidence" value="ECO:0007669"/>
    <property type="project" value="GOC"/>
</dbReference>
<dbReference type="InterPro" id="IPR003737">
    <property type="entry name" value="GlcNAc_PI_deacetylase-related"/>
</dbReference>
<accession>A0A0K3CJH4</accession>
<dbReference type="EC" id="3.5.1.89" evidence="2"/>
<dbReference type="UniPathway" id="UPA00196"/>
<evidence type="ECO:0000256" key="3">
    <source>
        <dbReference type="SAM" id="SignalP"/>
    </source>
</evidence>
<dbReference type="Proteomes" id="UP000239560">
    <property type="component" value="Unassembled WGS sequence"/>
</dbReference>
<feature type="chain" id="PRO_5033227458" description="N-acetylglucosaminylphosphatidylinositol deacetylase" evidence="3">
    <location>
        <begin position="35"/>
        <end position="262"/>
    </location>
</feature>
<dbReference type="OMA" id="TSRYMYI"/>
<sequence>MLRPRRLARLLIRRLLPLLLVLSFLLIASRDSLAPHFVPAGLRDAKSVLWVISHPDDESFFFAPSILNLLETGEGRIGSLLCLSVGDHEGLGQTRRRELKASCRTLGIPDERCVALDEPALPDDPTIWWDVKAVEAAVNEYVERWSVDTALTFDEYGISGHANHRATSAALQSVVRSEPAFPPVYMVESTPLLAKYTSFILLPLHAIRTILSPSTALFVNSPRQYLQTRRSFDAHQSQKRWFRELFVSFSRYLWYVSLKRAV</sequence>
<organism evidence="4 6">
    <name type="scientific">Rhodotorula toruloides</name>
    <name type="common">Yeast</name>
    <name type="synonym">Rhodosporidium toruloides</name>
    <dbReference type="NCBI Taxonomy" id="5286"/>
    <lineage>
        <taxon>Eukaryota</taxon>
        <taxon>Fungi</taxon>
        <taxon>Dikarya</taxon>
        <taxon>Basidiomycota</taxon>
        <taxon>Pucciniomycotina</taxon>
        <taxon>Microbotryomycetes</taxon>
        <taxon>Sporidiobolales</taxon>
        <taxon>Sporidiobolaceae</taxon>
        <taxon>Rhodotorula</taxon>
    </lineage>
</organism>
<dbReference type="GO" id="GO:0006506">
    <property type="term" value="P:GPI anchor biosynthetic process"/>
    <property type="evidence" value="ECO:0007669"/>
    <property type="project" value="UniProtKB-UniPathway"/>
</dbReference>
<evidence type="ECO:0000256" key="2">
    <source>
        <dbReference type="ARBA" id="ARBA00012176"/>
    </source>
</evidence>
<evidence type="ECO:0000313" key="6">
    <source>
        <dbReference type="Proteomes" id="UP000199069"/>
    </source>
</evidence>
<dbReference type="GO" id="GO:0005783">
    <property type="term" value="C:endoplasmic reticulum"/>
    <property type="evidence" value="ECO:0007669"/>
    <property type="project" value="TreeGrafter"/>
</dbReference>
<feature type="signal peptide" evidence="3">
    <location>
        <begin position="1"/>
        <end position="34"/>
    </location>
</feature>
<dbReference type="Gene3D" id="3.40.50.10320">
    <property type="entry name" value="LmbE-like"/>
    <property type="match status" value="1"/>
</dbReference>
<keyword evidence="6" id="KW-1185">Reference proteome</keyword>
<reference evidence="4 6" key="1">
    <citation type="submission" date="2015-07" db="EMBL/GenBank/DDBJ databases">
        <authorList>
            <person name="Cajimat M.N.B."/>
            <person name="Milazzo M.L."/>
            <person name="Fulhorst C.F."/>
        </authorList>
    </citation>
    <scope>NUCLEOTIDE SEQUENCE [LARGE SCALE GENOMIC DNA]</scope>
    <source>
        <strain evidence="4">Single colony</strain>
    </source>
</reference>
<dbReference type="STRING" id="5286.A0A0K3CJH4"/>
<protein>
    <recommendedName>
        <fullName evidence="2">N-acetylglucosaminylphosphatidylinositol deacetylase</fullName>
        <ecNumber evidence="2">3.5.1.89</ecNumber>
    </recommendedName>
</protein>
<dbReference type="PANTHER" id="PTHR12993">
    <property type="entry name" value="N-ACETYLGLUCOSAMINYL-PHOSPHATIDYLINOSITOL DE-N-ACETYLASE-RELATED"/>
    <property type="match status" value="1"/>
</dbReference>
<dbReference type="PANTHER" id="PTHR12993:SF11">
    <property type="entry name" value="N-ACETYLGLUCOSAMINYL-PHOSPHATIDYLINOSITOL DE-N-ACETYLASE"/>
    <property type="match status" value="1"/>
</dbReference>
<evidence type="ECO:0000313" key="4">
    <source>
        <dbReference type="EMBL" id="CTR09819.1"/>
    </source>
</evidence>
<evidence type="ECO:0000313" key="5">
    <source>
        <dbReference type="EMBL" id="PRQ71772.1"/>
    </source>
</evidence>
<dbReference type="SUPFAM" id="SSF102588">
    <property type="entry name" value="LmbE-like"/>
    <property type="match status" value="1"/>
</dbReference>